<name>A0AAD7W4Y6_9TELE</name>
<reference evidence="2" key="1">
    <citation type="journal article" date="2023" name="Science">
        <title>Genome structures resolve the early diversification of teleost fishes.</title>
        <authorList>
            <person name="Parey E."/>
            <person name="Louis A."/>
            <person name="Montfort J."/>
            <person name="Bouchez O."/>
            <person name="Roques C."/>
            <person name="Iampietro C."/>
            <person name="Lluch J."/>
            <person name="Castinel A."/>
            <person name="Donnadieu C."/>
            <person name="Desvignes T."/>
            <person name="Floi Bucao C."/>
            <person name="Jouanno E."/>
            <person name="Wen M."/>
            <person name="Mejri S."/>
            <person name="Dirks R."/>
            <person name="Jansen H."/>
            <person name="Henkel C."/>
            <person name="Chen W.J."/>
            <person name="Zahm M."/>
            <person name="Cabau C."/>
            <person name="Klopp C."/>
            <person name="Thompson A.W."/>
            <person name="Robinson-Rechavi M."/>
            <person name="Braasch I."/>
            <person name="Lecointre G."/>
            <person name="Bobe J."/>
            <person name="Postlethwait J.H."/>
            <person name="Berthelot C."/>
            <person name="Roest Crollius H."/>
            <person name="Guiguen Y."/>
        </authorList>
    </citation>
    <scope>NUCLEOTIDE SEQUENCE</scope>
    <source>
        <strain evidence="2">NC1722</strain>
    </source>
</reference>
<feature type="region of interest" description="Disordered" evidence="1">
    <location>
        <begin position="86"/>
        <end position="109"/>
    </location>
</feature>
<evidence type="ECO:0000313" key="3">
    <source>
        <dbReference type="Proteomes" id="UP001221898"/>
    </source>
</evidence>
<evidence type="ECO:0000313" key="2">
    <source>
        <dbReference type="EMBL" id="KAJ8379027.1"/>
    </source>
</evidence>
<keyword evidence="3" id="KW-1185">Reference proteome</keyword>
<proteinExistence type="predicted"/>
<evidence type="ECO:0000256" key="1">
    <source>
        <dbReference type="SAM" id="MobiDB-lite"/>
    </source>
</evidence>
<dbReference type="AlphaFoldDB" id="A0AAD7W4Y6"/>
<accession>A0AAD7W4Y6</accession>
<organism evidence="2 3">
    <name type="scientific">Aldrovandia affinis</name>
    <dbReference type="NCBI Taxonomy" id="143900"/>
    <lineage>
        <taxon>Eukaryota</taxon>
        <taxon>Metazoa</taxon>
        <taxon>Chordata</taxon>
        <taxon>Craniata</taxon>
        <taxon>Vertebrata</taxon>
        <taxon>Euteleostomi</taxon>
        <taxon>Actinopterygii</taxon>
        <taxon>Neopterygii</taxon>
        <taxon>Teleostei</taxon>
        <taxon>Notacanthiformes</taxon>
        <taxon>Halosauridae</taxon>
        <taxon>Aldrovandia</taxon>
    </lineage>
</organism>
<dbReference type="Proteomes" id="UP001221898">
    <property type="component" value="Unassembled WGS sequence"/>
</dbReference>
<gene>
    <name evidence="2" type="ORF">AAFF_G00231960</name>
</gene>
<comment type="caution">
    <text evidence="2">The sequence shown here is derived from an EMBL/GenBank/DDBJ whole genome shotgun (WGS) entry which is preliminary data.</text>
</comment>
<sequence length="129" mass="13978">MRHSGGPESGPEVLPAESRIIMGTGQHSLDGNRPEEQEEVGGASIRADSMGIATPGIGTTGLLDHFVLMLIVLQDVWREVLQVHLDSTREGRGDEAPETKAPADPETLHRITESLLEESDEEEGDLCRI</sequence>
<protein>
    <submittedName>
        <fullName evidence="2">Uncharacterized protein</fullName>
    </submittedName>
</protein>
<feature type="region of interest" description="Disordered" evidence="1">
    <location>
        <begin position="20"/>
        <end position="47"/>
    </location>
</feature>
<dbReference type="EMBL" id="JAINUG010000303">
    <property type="protein sequence ID" value="KAJ8379027.1"/>
    <property type="molecule type" value="Genomic_DNA"/>
</dbReference>